<evidence type="ECO:0000313" key="11">
    <source>
        <dbReference type="EMBL" id="BBY26537.1"/>
    </source>
</evidence>
<dbReference type="Gene3D" id="3.40.50.1820">
    <property type="entry name" value="alpha/beta hydrolase"/>
    <property type="match status" value="1"/>
</dbReference>
<dbReference type="InterPro" id="IPR032821">
    <property type="entry name" value="PKS_assoc"/>
</dbReference>
<feature type="domain" description="Carrier" evidence="9">
    <location>
        <begin position="28"/>
        <end position="105"/>
    </location>
</feature>
<proteinExistence type="predicted"/>
<dbReference type="SUPFAM" id="SSF55048">
    <property type="entry name" value="Probable ACP-binding domain of malonyl-CoA ACP transacylase"/>
    <property type="match status" value="1"/>
</dbReference>
<keyword evidence="4" id="KW-0276">Fatty acid metabolism</keyword>
<dbReference type="PROSITE" id="PS50075">
    <property type="entry name" value="CARRIER"/>
    <property type="match status" value="2"/>
</dbReference>
<feature type="domain" description="Phytochrome chromophore attachment site" evidence="8">
    <location>
        <begin position="1546"/>
        <end position="1593"/>
    </location>
</feature>
<dbReference type="InterPro" id="IPR020841">
    <property type="entry name" value="PKS_Beta-ketoAc_synthase_dom"/>
</dbReference>
<evidence type="ECO:0000256" key="1">
    <source>
        <dbReference type="ARBA" id="ARBA00022450"/>
    </source>
</evidence>
<keyword evidence="2" id="KW-0597">Phosphoprotein</keyword>
<dbReference type="InterPro" id="IPR001031">
    <property type="entry name" value="Thioesterase"/>
</dbReference>
<dbReference type="Gene3D" id="3.30.70.250">
    <property type="entry name" value="Malonyl-CoA ACP transacylase, ACP-binding"/>
    <property type="match status" value="1"/>
</dbReference>
<dbReference type="GO" id="GO:0004312">
    <property type="term" value="F:fatty acid synthase activity"/>
    <property type="evidence" value="ECO:0007669"/>
    <property type="project" value="TreeGrafter"/>
</dbReference>
<dbReference type="Pfam" id="PF00550">
    <property type="entry name" value="PP-binding"/>
    <property type="match status" value="2"/>
</dbReference>
<dbReference type="SUPFAM" id="SSF52151">
    <property type="entry name" value="FabD/lysophospholipase-like"/>
    <property type="match status" value="1"/>
</dbReference>
<feature type="region of interest" description="Disordered" evidence="7">
    <location>
        <begin position="1401"/>
        <end position="1448"/>
    </location>
</feature>
<dbReference type="Gene3D" id="3.40.47.10">
    <property type="match status" value="1"/>
</dbReference>
<dbReference type="Pfam" id="PF00975">
    <property type="entry name" value="Thioesterase"/>
    <property type="match status" value="1"/>
</dbReference>
<evidence type="ECO:0000256" key="7">
    <source>
        <dbReference type="SAM" id="MobiDB-lite"/>
    </source>
</evidence>
<dbReference type="Pfam" id="PF00109">
    <property type="entry name" value="ketoacyl-synt"/>
    <property type="match status" value="1"/>
</dbReference>
<keyword evidence="3" id="KW-0808">Transferase</keyword>
<dbReference type="InterPro" id="IPR014043">
    <property type="entry name" value="Acyl_transferase_dom"/>
</dbReference>
<dbReference type="InterPro" id="IPR018201">
    <property type="entry name" value="Ketoacyl_synth_AS"/>
</dbReference>
<evidence type="ECO:0000256" key="4">
    <source>
        <dbReference type="ARBA" id="ARBA00022832"/>
    </source>
</evidence>
<dbReference type="EMBL" id="AP022588">
    <property type="protein sequence ID" value="BBY26537.1"/>
    <property type="molecule type" value="Genomic_DNA"/>
</dbReference>
<accession>A0A7I7QKP1</accession>
<dbReference type="InterPro" id="IPR036736">
    <property type="entry name" value="ACP-like_sf"/>
</dbReference>
<feature type="compositionally biased region" description="Basic and acidic residues" evidence="7">
    <location>
        <begin position="1825"/>
        <end position="1836"/>
    </location>
</feature>
<reference evidence="11 12" key="1">
    <citation type="journal article" date="2019" name="Emerg. Microbes Infect.">
        <title>Comprehensive subspecies identification of 175 nontuberculous mycobacteria species based on 7547 genomic profiles.</title>
        <authorList>
            <person name="Matsumoto Y."/>
            <person name="Kinjo T."/>
            <person name="Motooka D."/>
            <person name="Nabeya D."/>
            <person name="Jung N."/>
            <person name="Uechi K."/>
            <person name="Horii T."/>
            <person name="Iida T."/>
            <person name="Fujita J."/>
            <person name="Nakamura S."/>
        </authorList>
    </citation>
    <scope>NUCLEOTIDE SEQUENCE [LARGE SCALE GENOMIC DNA]</scope>
    <source>
        <strain evidence="11 12">JCM 17899</strain>
    </source>
</reference>
<feature type="domain" description="Carrier" evidence="9">
    <location>
        <begin position="1265"/>
        <end position="1342"/>
    </location>
</feature>
<dbReference type="InterPro" id="IPR016036">
    <property type="entry name" value="Malonyl_transacylase_ACP-bd"/>
</dbReference>
<gene>
    <name evidence="11" type="ORF">MSEDJ_06330</name>
</gene>
<dbReference type="NCBIfam" id="NF040607">
    <property type="entry name" value="mycolic_Pks13"/>
    <property type="match status" value="1"/>
</dbReference>
<organism evidence="11 12">
    <name type="scientific">Mycolicibacterium sediminis</name>
    <dbReference type="NCBI Taxonomy" id="1286180"/>
    <lineage>
        <taxon>Bacteria</taxon>
        <taxon>Bacillati</taxon>
        <taxon>Actinomycetota</taxon>
        <taxon>Actinomycetes</taxon>
        <taxon>Mycobacteriales</taxon>
        <taxon>Mycobacteriaceae</taxon>
        <taxon>Mycolicibacterium</taxon>
    </lineage>
</organism>
<protein>
    <submittedName>
        <fullName evidence="11">Polyketide synthase</fullName>
    </submittedName>
</protein>
<dbReference type="Gene3D" id="1.10.1200.10">
    <property type="entry name" value="ACP-like"/>
    <property type="match status" value="2"/>
</dbReference>
<evidence type="ECO:0000256" key="6">
    <source>
        <dbReference type="ARBA" id="ARBA00023268"/>
    </source>
</evidence>
<dbReference type="InterPro" id="IPR050091">
    <property type="entry name" value="PKS_NRPS_Biosynth_Enz"/>
</dbReference>
<dbReference type="InterPro" id="IPR016039">
    <property type="entry name" value="Thiolase-like"/>
</dbReference>
<dbReference type="Pfam" id="PF16197">
    <property type="entry name" value="KAsynt_C_assoc"/>
    <property type="match status" value="1"/>
</dbReference>
<dbReference type="InterPro" id="IPR016132">
    <property type="entry name" value="Phyto_chromo_attachment"/>
</dbReference>
<sequence length="1836" mass="196095">MSDELIPANDDATTPFAPAVDQPARTDMTVTELREWLRNWIANATGQNADSIDESVAMVELGLSSRDAVAMASDIEDLTGVTLTATIAFRHPTIESLATVIVEGEPEIDLDAAADEDWSRPGGPIEDGRLNIAIVGVGTRFPGDMNTPDEMWEALLEGRDAITDVPEGRWSEFLSEPRIAERVARARTRGGYLSDIKGFDAEFFALSKMEADNIDPQQRMALELTWEALENARVPASMLRGENVGVYVGSSTNDYMIMALSDPSVAHPYAITGNSSAIISNRVSYFFDFRGPSMTIDTACSSSLVAVNEGVKALRAGDADVVVAGGVNALVTPMVTVGFDEVGGVLAPDGRIKSFSADADGYARSEGGGMLVLKRLEDARRDGDDVLAIIAGGAVNHDGRSNGLLAPNPDAQEMVLRNAYRDAGIDPKTVDYVEAHGTGTILGDPIEADALGRVIGRGRAADKPALLGAVKSNLGHLESAAGAASLAKVALSLKRDKLPPSINYAGPNPYIDFEREHLKVNDVVSDWPRYSGHAVAGVSGFGFGGANAHLVLREVLPEDLVEPEPQPDVVVVTPANDDAGAVYVGGVRMDEYGEFVDEPLARREFSLDDDDEDAELSVTAGAESDEPELPGLTDEALRLLEVAREELEATEPTNALVPLAVSGFLTSRKRSTAAELADWIESPDGQATSLEAIGRSLSRRNHGRSRAIVLAHDHAEAVKGLRALAEGKQSPLVLAADGPVTNGPVWVLAGFGAQHRKMGKNLYLRDEVFADWINKVDAYVQDERGYSVVELILDDSQDYGIETTQTVIFAIQVALGETLRAHGAKPGALVGQSLGEAAAAYFSGGLSLEDATRTICSRAHLMGEGEAMLFGEYIRLMALVEYSAEEIKTVFSDYPDLEVCVYAAPTQTVIGGPPEQVDAIIARAESEGKFARKFQTKGASHTQQMDPLLGELAAEIQGIEALPLQTAYYSTVHEGSLVRAGTDAIHDVDYWKKGLRHSVYFTHGIRNAVDNGHTTFLELAPNPVALMQVGLTTASAGLHDAQLIATLARKQDEVDSMTTAMATLFVYGHDLDFRTLFSKAENPETDYAAIPPTRFKRKPHWLDAHFTGDSSAVMPGNHVATPDGRHVWEYVPRAATDPVALVKAAAAQVLPDATLTASEQRAVPADDARLVTTLTRHPGGATVQVHARIDESFTLVYDAIVTRGGVASALPAAAPAGTAVATDAAVAPQAPVEEPADDAAILSDNLTAGAGLAAGFKKWSPDSGETIAERLGTIVGSAMGYEPEDLPWEVPLIELGLDSLMAVRIKNRVEYDFDLPPIQLTAVRDANLYAVERLIQYAIDHRDEVVELAEQQKGQTAEEIASAQAELMGGASTVAELEAKLAEAGHPIAADAKETTPDPVATDAALVPAPPTNPTGPAVPPPPTNPTGPAVPPPPTNPTGPAAPSAATATAQVLNQKAVAEALNSDVPPRDAAERVTFATWAIVTGKSPGGIFNPLPTLDDASAEKMAQRLTERAEGTITADDVRRAQTVEELASTVREFLEAGELDGFVRTIRKAESDDQVPVYVFHAAGGSTVVYEPLLKRLPPGTPMIGLERVEGTIEERAAQYVPKLLELNGWIDGEKGKPFLLTGWSLGGALAYACAIGLEQAGAEVSFVGLIDCVLPGEPILHTQEETRKRWDRYAKFAEKTFNVQIPEIPYEDLEKLDDAGQVQYVLNAVGEAGVQIPGGIIEHQRTSYLDQRVLATVDIKPYDGHVVLYMADRYHDDAITFEPAYATRKPDGGWGEFTKDLEVVPIGGEHIQAIDEPYIAKVGAHMSEAISRAQSESSHRTPAESEQK</sequence>
<dbReference type="Gene3D" id="3.40.366.10">
    <property type="entry name" value="Malonyl-Coenzyme A Acyl Carrier Protein, domain 2"/>
    <property type="match status" value="1"/>
</dbReference>
<name>A0A7I7QKP1_9MYCO</name>
<dbReference type="GO" id="GO:0004315">
    <property type="term" value="F:3-oxoacyl-[acyl-carrier-protein] synthase activity"/>
    <property type="evidence" value="ECO:0007669"/>
    <property type="project" value="InterPro"/>
</dbReference>
<evidence type="ECO:0000313" key="12">
    <source>
        <dbReference type="Proteomes" id="UP000467193"/>
    </source>
</evidence>
<feature type="compositionally biased region" description="Low complexity" evidence="7">
    <location>
        <begin position="1439"/>
        <end position="1448"/>
    </location>
</feature>
<dbReference type="Pfam" id="PF02801">
    <property type="entry name" value="Ketoacyl-synt_C"/>
    <property type="match status" value="1"/>
</dbReference>
<evidence type="ECO:0000259" key="10">
    <source>
        <dbReference type="PROSITE" id="PS52004"/>
    </source>
</evidence>
<evidence type="ECO:0000256" key="2">
    <source>
        <dbReference type="ARBA" id="ARBA00022553"/>
    </source>
</evidence>
<dbReference type="InterPro" id="IPR001227">
    <property type="entry name" value="Ac_transferase_dom_sf"/>
</dbReference>
<keyword evidence="5" id="KW-0443">Lipid metabolism</keyword>
<evidence type="ECO:0000256" key="3">
    <source>
        <dbReference type="ARBA" id="ARBA00022679"/>
    </source>
</evidence>
<dbReference type="FunFam" id="3.40.47.10:FF:000042">
    <property type="entry name" value="Polyketide synthase Pks13"/>
    <property type="match status" value="1"/>
</dbReference>
<dbReference type="SMART" id="SM00823">
    <property type="entry name" value="PKS_PP"/>
    <property type="match status" value="2"/>
</dbReference>
<dbReference type="InterPro" id="IPR029058">
    <property type="entry name" value="AB_hydrolase_fold"/>
</dbReference>
<dbReference type="PROSITE" id="PS52004">
    <property type="entry name" value="KS3_2"/>
    <property type="match status" value="1"/>
</dbReference>
<evidence type="ECO:0000259" key="8">
    <source>
        <dbReference type="PROSITE" id="PS50046"/>
    </source>
</evidence>
<dbReference type="SUPFAM" id="SSF53474">
    <property type="entry name" value="alpha/beta-Hydrolases"/>
    <property type="match status" value="1"/>
</dbReference>
<dbReference type="InterPro" id="IPR009081">
    <property type="entry name" value="PP-bd_ACP"/>
</dbReference>
<dbReference type="GO" id="GO:0071770">
    <property type="term" value="P:DIM/DIP cell wall layer assembly"/>
    <property type="evidence" value="ECO:0007669"/>
    <property type="project" value="TreeGrafter"/>
</dbReference>
<dbReference type="Proteomes" id="UP000467193">
    <property type="component" value="Chromosome"/>
</dbReference>
<keyword evidence="6" id="KW-0511">Multifunctional enzyme</keyword>
<dbReference type="InterPro" id="IPR016035">
    <property type="entry name" value="Acyl_Trfase/lysoPLipase"/>
</dbReference>
<dbReference type="SUPFAM" id="SSF53901">
    <property type="entry name" value="Thiolase-like"/>
    <property type="match status" value="1"/>
</dbReference>
<dbReference type="SUPFAM" id="SSF47336">
    <property type="entry name" value="ACP-like"/>
    <property type="match status" value="2"/>
</dbReference>
<dbReference type="InterPro" id="IPR014030">
    <property type="entry name" value="Ketoacyl_synth_N"/>
</dbReference>
<dbReference type="GO" id="GO:0005737">
    <property type="term" value="C:cytoplasm"/>
    <property type="evidence" value="ECO:0007669"/>
    <property type="project" value="TreeGrafter"/>
</dbReference>
<feature type="domain" description="Ketosynthase family 3 (KS3)" evidence="10">
    <location>
        <begin position="129"/>
        <end position="554"/>
    </location>
</feature>
<keyword evidence="1" id="KW-0596">Phosphopantetheine</keyword>
<keyword evidence="12" id="KW-1185">Reference proteome</keyword>
<dbReference type="SMART" id="SM00827">
    <property type="entry name" value="PKS_AT"/>
    <property type="match status" value="1"/>
</dbReference>
<dbReference type="FunFam" id="3.30.70.250:FF:000003">
    <property type="entry name" value="Polyketide beta-ketoacyl synthase Pks3"/>
    <property type="match status" value="1"/>
</dbReference>
<dbReference type="PANTHER" id="PTHR43775">
    <property type="entry name" value="FATTY ACID SYNTHASE"/>
    <property type="match status" value="1"/>
</dbReference>
<feature type="region of interest" description="Disordered" evidence="7">
    <location>
        <begin position="1817"/>
        <end position="1836"/>
    </location>
</feature>
<dbReference type="CDD" id="cd00833">
    <property type="entry name" value="PKS"/>
    <property type="match status" value="1"/>
</dbReference>
<dbReference type="Pfam" id="PF00698">
    <property type="entry name" value="Acyl_transf_1"/>
    <property type="match status" value="1"/>
</dbReference>
<dbReference type="GO" id="GO:0031177">
    <property type="term" value="F:phosphopantetheine binding"/>
    <property type="evidence" value="ECO:0007669"/>
    <property type="project" value="InterPro"/>
</dbReference>
<dbReference type="PROSITE" id="PS00606">
    <property type="entry name" value="KS3_1"/>
    <property type="match status" value="1"/>
</dbReference>
<dbReference type="KEGG" id="msei:MSEDJ_06330"/>
<dbReference type="PROSITE" id="PS50046">
    <property type="entry name" value="PHYTOCHROME_2"/>
    <property type="match status" value="1"/>
</dbReference>
<dbReference type="GO" id="GO:0006633">
    <property type="term" value="P:fatty acid biosynthetic process"/>
    <property type="evidence" value="ECO:0007669"/>
    <property type="project" value="InterPro"/>
</dbReference>
<evidence type="ECO:0000256" key="5">
    <source>
        <dbReference type="ARBA" id="ARBA00023098"/>
    </source>
</evidence>
<dbReference type="InterPro" id="IPR014031">
    <property type="entry name" value="Ketoacyl_synth_C"/>
</dbReference>
<dbReference type="PANTHER" id="PTHR43775:SF37">
    <property type="entry name" value="SI:DKEY-61P9.11"/>
    <property type="match status" value="1"/>
</dbReference>
<dbReference type="SMART" id="SM00825">
    <property type="entry name" value="PKS_KS"/>
    <property type="match status" value="1"/>
</dbReference>
<dbReference type="InterPro" id="IPR020806">
    <property type="entry name" value="PKS_PP-bd"/>
</dbReference>
<feature type="compositionally biased region" description="Pro residues" evidence="7">
    <location>
        <begin position="1408"/>
        <end position="1438"/>
    </location>
</feature>
<evidence type="ECO:0000259" key="9">
    <source>
        <dbReference type="PROSITE" id="PS50075"/>
    </source>
</evidence>
<dbReference type="InterPro" id="IPR053778">
    <property type="entry name" value="Pks13"/>
</dbReference>
<dbReference type="GO" id="GO:0005886">
    <property type="term" value="C:plasma membrane"/>
    <property type="evidence" value="ECO:0007669"/>
    <property type="project" value="TreeGrafter"/>
</dbReference>